<feature type="chain" id="PRO_5025654835" evidence="1">
    <location>
        <begin position="22"/>
        <end position="198"/>
    </location>
</feature>
<evidence type="ECO:0000313" key="2">
    <source>
        <dbReference type="EMBL" id="QHS62814.1"/>
    </source>
</evidence>
<organism evidence="2 3">
    <name type="scientific">Chitinophaga agri</name>
    <dbReference type="NCBI Taxonomy" id="2703787"/>
    <lineage>
        <taxon>Bacteria</taxon>
        <taxon>Pseudomonadati</taxon>
        <taxon>Bacteroidota</taxon>
        <taxon>Chitinophagia</taxon>
        <taxon>Chitinophagales</taxon>
        <taxon>Chitinophagaceae</taxon>
        <taxon>Chitinophaga</taxon>
    </lineage>
</organism>
<name>A0A6B9ZN48_9BACT</name>
<sequence length="198" mass="21809">MNLLPKIAVVAAIMLSSTLAADAQKVRVQEGNLSAIKGQTEINTEFTYEHVKVGEFDNEDDYIKKKTDDYNKKESGKGDTWAAAWKADREARFEPKFEELFTESAGIKAGAFPSAKYTLIFKTTFIEPGFNVGVARKNAYINGEAWIVETADKSKVVAKLSVDKAPGRMAFGMDFDTGARITESYATAGRGIGRFIKK</sequence>
<keyword evidence="1" id="KW-0732">Signal</keyword>
<reference evidence="2 3" key="1">
    <citation type="submission" date="2020-01" db="EMBL/GenBank/DDBJ databases">
        <title>Complete genome sequence of Chitinophaga sp. H33E-04 isolated from quinoa roots.</title>
        <authorList>
            <person name="Weon H.-Y."/>
            <person name="Lee S.A."/>
        </authorList>
    </citation>
    <scope>NUCLEOTIDE SEQUENCE [LARGE SCALE GENOMIC DNA]</scope>
    <source>
        <strain evidence="2 3">H33E-04</strain>
    </source>
</reference>
<keyword evidence="3" id="KW-1185">Reference proteome</keyword>
<proteinExistence type="predicted"/>
<accession>A0A6B9ZN48</accession>
<evidence type="ECO:0000256" key="1">
    <source>
        <dbReference type="SAM" id="SignalP"/>
    </source>
</evidence>
<feature type="signal peptide" evidence="1">
    <location>
        <begin position="1"/>
        <end position="21"/>
    </location>
</feature>
<dbReference type="RefSeq" id="WP_162334539.1">
    <property type="nucleotide sequence ID" value="NZ_CP048113.1"/>
</dbReference>
<dbReference type="Proteomes" id="UP000476411">
    <property type="component" value="Chromosome"/>
</dbReference>
<gene>
    <name evidence="2" type="ORF">GWR21_25500</name>
</gene>
<dbReference type="EMBL" id="CP048113">
    <property type="protein sequence ID" value="QHS62814.1"/>
    <property type="molecule type" value="Genomic_DNA"/>
</dbReference>
<dbReference type="AlphaFoldDB" id="A0A6B9ZN48"/>
<evidence type="ECO:0000313" key="3">
    <source>
        <dbReference type="Proteomes" id="UP000476411"/>
    </source>
</evidence>
<protein>
    <submittedName>
        <fullName evidence="2">Uncharacterized protein</fullName>
    </submittedName>
</protein>
<dbReference type="KEGG" id="chih:GWR21_25500"/>